<dbReference type="PANTHER" id="PTHR33573:SF40">
    <property type="entry name" value="CASP-LIKE PROTEIN 4D2"/>
    <property type="match status" value="1"/>
</dbReference>
<protein>
    <recommendedName>
        <fullName evidence="8">CASP-like protein</fullName>
    </recommendedName>
</protein>
<reference evidence="10 11" key="1">
    <citation type="journal article" date="2018" name="Nat. Genet.">
        <title>The Rosa genome provides new insights in the design of modern roses.</title>
        <authorList>
            <person name="Bendahmane M."/>
        </authorList>
    </citation>
    <scope>NUCLEOTIDE SEQUENCE [LARGE SCALE GENOMIC DNA]</scope>
    <source>
        <strain evidence="11">cv. Old Blush</strain>
    </source>
</reference>
<dbReference type="Gramene" id="PRQ59112">
    <property type="protein sequence ID" value="PRQ59112"/>
    <property type="gene ID" value="RchiOBHm_Chr1g0366591"/>
</dbReference>
<sequence length="168" mass="18897">METHTQVVLSPRSSKYANIELRVLTATLFFMSLVILVTNVRSNYLYTKKTLHFYDRVRYRYMAAAVVIGLAYSILQTVIAVIRIKKYGQGNILLDFYGDKVVSTIIATGAVAGFAMTGELQRVIGKDWSDYYYKYFRMSHAANGLAFLGFVCAFISSVISSCALPKRV</sequence>
<keyword evidence="4 8" id="KW-1003">Cell membrane</keyword>
<dbReference type="OMA" id="DYYHKYF"/>
<comment type="subunit">
    <text evidence="3 8">Homodimer and heterodimers.</text>
</comment>
<name>A0A2P6SKB3_ROSCH</name>
<organism evidence="10 11">
    <name type="scientific">Rosa chinensis</name>
    <name type="common">China rose</name>
    <dbReference type="NCBI Taxonomy" id="74649"/>
    <lineage>
        <taxon>Eukaryota</taxon>
        <taxon>Viridiplantae</taxon>
        <taxon>Streptophyta</taxon>
        <taxon>Embryophyta</taxon>
        <taxon>Tracheophyta</taxon>
        <taxon>Spermatophyta</taxon>
        <taxon>Magnoliopsida</taxon>
        <taxon>eudicotyledons</taxon>
        <taxon>Gunneridae</taxon>
        <taxon>Pentapetalae</taxon>
        <taxon>rosids</taxon>
        <taxon>fabids</taxon>
        <taxon>Rosales</taxon>
        <taxon>Rosaceae</taxon>
        <taxon>Rosoideae</taxon>
        <taxon>Rosoideae incertae sedis</taxon>
        <taxon>Rosa</taxon>
    </lineage>
</organism>
<feature type="transmembrane region" description="Helical" evidence="8">
    <location>
        <begin position="144"/>
        <end position="164"/>
    </location>
</feature>
<comment type="subcellular location">
    <subcellularLocation>
        <location evidence="1 8">Cell membrane</location>
        <topology evidence="1 8">Multi-pass membrane protein</topology>
    </subcellularLocation>
</comment>
<proteinExistence type="inferred from homology"/>
<keyword evidence="7 8" id="KW-0472">Membrane</keyword>
<comment type="similarity">
    <text evidence="2 8">Belongs to the Casparian strip membrane proteins (CASP) family.</text>
</comment>
<dbReference type="Pfam" id="PF04535">
    <property type="entry name" value="CASP_dom"/>
    <property type="match status" value="1"/>
</dbReference>
<evidence type="ECO:0000256" key="4">
    <source>
        <dbReference type="ARBA" id="ARBA00022475"/>
    </source>
</evidence>
<feature type="transmembrane region" description="Helical" evidence="8">
    <location>
        <begin position="102"/>
        <end position="124"/>
    </location>
</feature>
<accession>A0A2P6SKB3</accession>
<dbReference type="EMBL" id="PDCK01000039">
    <property type="protein sequence ID" value="PRQ59112.1"/>
    <property type="molecule type" value="Genomic_DNA"/>
</dbReference>
<comment type="caution">
    <text evidence="10">The sequence shown here is derived from an EMBL/GenBank/DDBJ whole genome shotgun (WGS) entry which is preliminary data.</text>
</comment>
<dbReference type="PANTHER" id="PTHR33573">
    <property type="entry name" value="CASP-LIKE PROTEIN 4A4"/>
    <property type="match status" value="1"/>
</dbReference>
<keyword evidence="11" id="KW-1185">Reference proteome</keyword>
<feature type="transmembrane region" description="Helical" evidence="8">
    <location>
        <begin position="21"/>
        <end position="41"/>
    </location>
</feature>
<dbReference type="AlphaFoldDB" id="A0A2P6SKB3"/>
<feature type="domain" description="Casparian strip membrane protein" evidence="9">
    <location>
        <begin position="14"/>
        <end position="152"/>
    </location>
</feature>
<evidence type="ECO:0000256" key="7">
    <source>
        <dbReference type="ARBA" id="ARBA00023136"/>
    </source>
</evidence>
<evidence type="ECO:0000256" key="1">
    <source>
        <dbReference type="ARBA" id="ARBA00004651"/>
    </source>
</evidence>
<evidence type="ECO:0000256" key="3">
    <source>
        <dbReference type="ARBA" id="ARBA00011489"/>
    </source>
</evidence>
<evidence type="ECO:0000256" key="6">
    <source>
        <dbReference type="ARBA" id="ARBA00022989"/>
    </source>
</evidence>
<keyword evidence="6 8" id="KW-1133">Transmembrane helix</keyword>
<feature type="transmembrane region" description="Helical" evidence="8">
    <location>
        <begin position="61"/>
        <end position="82"/>
    </location>
</feature>
<evidence type="ECO:0000259" key="9">
    <source>
        <dbReference type="Pfam" id="PF04535"/>
    </source>
</evidence>
<evidence type="ECO:0000256" key="5">
    <source>
        <dbReference type="ARBA" id="ARBA00022692"/>
    </source>
</evidence>
<evidence type="ECO:0000313" key="11">
    <source>
        <dbReference type="Proteomes" id="UP000238479"/>
    </source>
</evidence>
<dbReference type="InterPro" id="IPR006702">
    <property type="entry name" value="CASP_dom"/>
</dbReference>
<dbReference type="Proteomes" id="UP000238479">
    <property type="component" value="Chromosome 1"/>
</dbReference>
<evidence type="ECO:0000256" key="8">
    <source>
        <dbReference type="RuleBase" id="RU361233"/>
    </source>
</evidence>
<dbReference type="GO" id="GO:0005886">
    <property type="term" value="C:plasma membrane"/>
    <property type="evidence" value="ECO:0007669"/>
    <property type="project" value="UniProtKB-SubCell"/>
</dbReference>
<evidence type="ECO:0000256" key="2">
    <source>
        <dbReference type="ARBA" id="ARBA00007651"/>
    </source>
</evidence>
<keyword evidence="5 8" id="KW-0812">Transmembrane</keyword>
<evidence type="ECO:0000313" key="10">
    <source>
        <dbReference type="EMBL" id="PRQ59112.1"/>
    </source>
</evidence>
<gene>
    <name evidence="10" type="ORF">RchiOBHm_Chr1g0366591</name>
</gene>